<comment type="caution">
    <text evidence="2">The sequence shown here is derived from an EMBL/GenBank/DDBJ whole genome shotgun (WGS) entry which is preliminary data.</text>
</comment>
<feature type="compositionally biased region" description="Acidic residues" evidence="1">
    <location>
        <begin position="281"/>
        <end position="301"/>
    </location>
</feature>
<feature type="compositionally biased region" description="Basic and acidic residues" evidence="1">
    <location>
        <begin position="376"/>
        <end position="398"/>
    </location>
</feature>
<reference evidence="2 3" key="1">
    <citation type="journal article" date="2018" name="Cell">
        <title>The Chara Genome: Secondary Complexity and Implications for Plant Terrestrialization.</title>
        <authorList>
            <person name="Nishiyama T."/>
            <person name="Sakayama H."/>
            <person name="Vries J.D."/>
            <person name="Buschmann H."/>
            <person name="Saint-Marcoux D."/>
            <person name="Ullrich K.K."/>
            <person name="Haas F.B."/>
            <person name="Vanderstraeten L."/>
            <person name="Becker D."/>
            <person name="Lang D."/>
            <person name="Vosolsobe S."/>
            <person name="Rombauts S."/>
            <person name="Wilhelmsson P.K.I."/>
            <person name="Janitza P."/>
            <person name="Kern R."/>
            <person name="Heyl A."/>
            <person name="Rumpler F."/>
            <person name="Villalobos L.I.A.C."/>
            <person name="Clay J.M."/>
            <person name="Skokan R."/>
            <person name="Toyoda A."/>
            <person name="Suzuki Y."/>
            <person name="Kagoshima H."/>
            <person name="Schijlen E."/>
            <person name="Tajeshwar N."/>
            <person name="Catarino B."/>
            <person name="Hetherington A.J."/>
            <person name="Saltykova A."/>
            <person name="Bonnot C."/>
            <person name="Breuninger H."/>
            <person name="Symeonidi A."/>
            <person name="Radhakrishnan G.V."/>
            <person name="Van Nieuwerburgh F."/>
            <person name="Deforce D."/>
            <person name="Chang C."/>
            <person name="Karol K.G."/>
            <person name="Hedrich R."/>
            <person name="Ulvskov P."/>
            <person name="Glockner G."/>
            <person name="Delwiche C.F."/>
            <person name="Petrasek J."/>
            <person name="Van de Peer Y."/>
            <person name="Friml J."/>
            <person name="Beilby M."/>
            <person name="Dolan L."/>
            <person name="Kohara Y."/>
            <person name="Sugano S."/>
            <person name="Fujiyama A."/>
            <person name="Delaux P.-M."/>
            <person name="Quint M."/>
            <person name="TheiBen G."/>
            <person name="Hagemann M."/>
            <person name="Harholt J."/>
            <person name="Dunand C."/>
            <person name="Zachgo S."/>
            <person name="Langdale J."/>
            <person name="Maumus F."/>
            <person name="Straeten D.V.D."/>
            <person name="Gould S.B."/>
            <person name="Rensing S.A."/>
        </authorList>
    </citation>
    <scope>NUCLEOTIDE SEQUENCE [LARGE SCALE GENOMIC DNA]</scope>
    <source>
        <strain evidence="2 3">S276</strain>
    </source>
</reference>
<feature type="region of interest" description="Disordered" evidence="1">
    <location>
        <begin position="281"/>
        <end position="398"/>
    </location>
</feature>
<gene>
    <name evidence="2" type="ORF">CBR_g27801</name>
</gene>
<feature type="compositionally biased region" description="Acidic residues" evidence="1">
    <location>
        <begin position="312"/>
        <end position="341"/>
    </location>
</feature>
<dbReference type="EMBL" id="BFEA01000298">
    <property type="protein sequence ID" value="GBG78576.1"/>
    <property type="molecule type" value="Genomic_DNA"/>
</dbReference>
<dbReference type="Gramene" id="GBG78576">
    <property type="protein sequence ID" value="GBG78576"/>
    <property type="gene ID" value="CBR_g27801"/>
</dbReference>
<dbReference type="AlphaFoldDB" id="A0A388L8E6"/>
<sequence>MSFLTEQALDDHMLAPRGDISAIRQVHHPRFSSDLLRLAQFFSTTGVYAAAEFRFTGHHQAIVLAEATVVRRLSAPGVSHVSTVVVISGDISAISPLRHTPIRTSLREWGQQLAAEWSQWLTRRGDNLVPVDDIDVGGLRTSRHEPAVLTWTRDVEHRAWVAYVELLIIQVWRTEVEGDLLGFLFRSMRPDYRQQIIQELTIPLAQLLDDLPLDIISQSDESPVPHVFSRALTPYLQWSACLEELAGNNNPPSQHPYLDPQRIIDLAFFQPRTASEDEAIALEEEEEEDEEEGEEEEETPEEGSYNEHSEGEQSDDEKEEESEWETLEEEADRVEGTEEDPEAVRKRKEIVAGKQQLEYASEVNLPVSNDPAMDPELPKPEDGDLAARERLRTGSRGD</sequence>
<name>A0A388L8E6_CHABU</name>
<protein>
    <submittedName>
        <fullName evidence="2">Uncharacterized protein</fullName>
    </submittedName>
</protein>
<organism evidence="2 3">
    <name type="scientific">Chara braunii</name>
    <name type="common">Braun's stonewort</name>
    <dbReference type="NCBI Taxonomy" id="69332"/>
    <lineage>
        <taxon>Eukaryota</taxon>
        <taxon>Viridiplantae</taxon>
        <taxon>Streptophyta</taxon>
        <taxon>Charophyceae</taxon>
        <taxon>Charales</taxon>
        <taxon>Characeae</taxon>
        <taxon>Chara</taxon>
    </lineage>
</organism>
<keyword evidence="3" id="KW-1185">Reference proteome</keyword>
<proteinExistence type="predicted"/>
<evidence type="ECO:0000313" key="3">
    <source>
        <dbReference type="Proteomes" id="UP000265515"/>
    </source>
</evidence>
<evidence type="ECO:0000256" key="1">
    <source>
        <dbReference type="SAM" id="MobiDB-lite"/>
    </source>
</evidence>
<dbReference type="Proteomes" id="UP000265515">
    <property type="component" value="Unassembled WGS sequence"/>
</dbReference>
<evidence type="ECO:0000313" key="2">
    <source>
        <dbReference type="EMBL" id="GBG78576.1"/>
    </source>
</evidence>
<accession>A0A388L8E6</accession>